<accession>A0A9W5VWH4</accession>
<dbReference type="Pfam" id="PF02852">
    <property type="entry name" value="Pyr_redox_dim"/>
    <property type="match status" value="1"/>
</dbReference>
<feature type="binding site" evidence="4">
    <location>
        <position position="304"/>
    </location>
    <ligand>
        <name>NAD(+)</name>
        <dbReference type="ChEBI" id="CHEBI:57540"/>
    </ligand>
</feature>
<dbReference type="GO" id="GO:0003955">
    <property type="term" value="F:NAD(P)H dehydrogenase (quinone) activity"/>
    <property type="evidence" value="ECO:0007669"/>
    <property type="project" value="TreeGrafter"/>
</dbReference>
<gene>
    <name evidence="8" type="ORF">HMPREF9238_00673</name>
</gene>
<dbReference type="PIRSF" id="PIRSF000350">
    <property type="entry name" value="Mercury_reductase_MerA"/>
    <property type="match status" value="1"/>
</dbReference>
<feature type="binding site" evidence="4">
    <location>
        <position position="139"/>
    </location>
    <ligand>
        <name>FAD</name>
        <dbReference type="ChEBI" id="CHEBI:57692"/>
    </ligand>
</feature>
<dbReference type="InterPro" id="IPR004099">
    <property type="entry name" value="Pyr_nucl-diS_OxRdtase_dimer"/>
</dbReference>
<evidence type="ECO:0000256" key="3">
    <source>
        <dbReference type="ARBA" id="ARBA00022827"/>
    </source>
</evidence>
<dbReference type="SUPFAM" id="SSF55424">
    <property type="entry name" value="FAD/NAD-linked reductases, dimerisation (C-terminal) domain"/>
    <property type="match status" value="1"/>
</dbReference>
<dbReference type="AlphaFoldDB" id="A0A9W5VWH4"/>
<dbReference type="PANTHER" id="PTHR43014">
    <property type="entry name" value="MERCURIC REDUCTASE"/>
    <property type="match status" value="1"/>
</dbReference>
<keyword evidence="3 4" id="KW-0274">FAD</keyword>
<dbReference type="EMBL" id="AGWN01000001">
    <property type="protein sequence ID" value="EPD30918.1"/>
    <property type="molecule type" value="Genomic_DNA"/>
</dbReference>
<comment type="caution">
    <text evidence="8">The sequence shown here is derived from an EMBL/GenBank/DDBJ whole genome shotgun (WGS) entry which is preliminary data.</text>
</comment>
<name>A0A9W5VWH4_9ACTO</name>
<feature type="domain" description="Pyridine nucleotide-disulphide oxidoreductase dimerisation" evidence="6">
    <location>
        <begin position="382"/>
        <end position="487"/>
    </location>
</feature>
<dbReference type="OrthoDB" id="4678789at2"/>
<keyword evidence="4" id="KW-0547">Nucleotide-binding</keyword>
<dbReference type="Proteomes" id="UP000014387">
    <property type="component" value="Unassembled WGS sequence"/>
</dbReference>
<feature type="binding site" evidence="4">
    <location>
        <position position="345"/>
    </location>
    <ligand>
        <name>FAD</name>
        <dbReference type="ChEBI" id="CHEBI:57692"/>
    </ligand>
</feature>
<dbReference type="SUPFAM" id="SSF51905">
    <property type="entry name" value="FAD/NAD(P)-binding domain"/>
    <property type="match status" value="1"/>
</dbReference>
<comment type="similarity">
    <text evidence="1">Belongs to the class-I pyridine nucleotide-disulfide oxidoreductase family.</text>
</comment>
<keyword evidence="4" id="KW-0520">NAD</keyword>
<comment type="cofactor">
    <cofactor evidence="4">
        <name>FAD</name>
        <dbReference type="ChEBI" id="CHEBI:57692"/>
    </cofactor>
    <text evidence="4">Binds 1 FAD per subunit.</text>
</comment>
<evidence type="ECO:0000256" key="4">
    <source>
        <dbReference type="PIRSR" id="PIRSR000350-3"/>
    </source>
</evidence>
<dbReference type="Gene3D" id="3.30.390.30">
    <property type="match status" value="1"/>
</dbReference>
<dbReference type="PRINTS" id="PR00411">
    <property type="entry name" value="PNDRDTASEI"/>
</dbReference>
<evidence type="ECO:0000313" key="8">
    <source>
        <dbReference type="EMBL" id="EPD30918.1"/>
    </source>
</evidence>
<evidence type="ECO:0000259" key="7">
    <source>
        <dbReference type="Pfam" id="PF07992"/>
    </source>
</evidence>
<feature type="binding site" evidence="4">
    <location>
        <position position="74"/>
    </location>
    <ligand>
        <name>FAD</name>
        <dbReference type="ChEBI" id="CHEBI:57692"/>
    </ligand>
</feature>
<dbReference type="InterPro" id="IPR023753">
    <property type="entry name" value="FAD/NAD-binding_dom"/>
</dbReference>
<organism evidence="8 9">
    <name type="scientific">Gleimia europaea ACS-120-V-Col10b</name>
    <dbReference type="NCBI Taxonomy" id="883069"/>
    <lineage>
        <taxon>Bacteria</taxon>
        <taxon>Bacillati</taxon>
        <taxon>Actinomycetota</taxon>
        <taxon>Actinomycetes</taxon>
        <taxon>Actinomycetales</taxon>
        <taxon>Actinomycetaceae</taxon>
        <taxon>Gleimia</taxon>
    </lineage>
</organism>
<dbReference type="Pfam" id="PF07992">
    <property type="entry name" value="Pyr_redox_2"/>
    <property type="match status" value="1"/>
</dbReference>
<evidence type="ECO:0000256" key="2">
    <source>
        <dbReference type="ARBA" id="ARBA00022630"/>
    </source>
</evidence>
<evidence type="ECO:0008006" key="10">
    <source>
        <dbReference type="Google" id="ProtNLM"/>
    </source>
</evidence>
<dbReference type="PRINTS" id="PR00368">
    <property type="entry name" value="FADPNR"/>
</dbReference>
<feature type="binding site" evidence="4">
    <location>
        <begin position="217"/>
        <end position="224"/>
    </location>
    <ligand>
        <name>NAD(+)</name>
        <dbReference type="ChEBI" id="CHEBI:57540"/>
    </ligand>
</feature>
<evidence type="ECO:0000313" key="9">
    <source>
        <dbReference type="Proteomes" id="UP000014387"/>
    </source>
</evidence>
<feature type="domain" description="FAD/NAD(P)-binding" evidence="7">
    <location>
        <begin position="29"/>
        <end position="360"/>
    </location>
</feature>
<dbReference type="RefSeq" id="WP_016444030.1">
    <property type="nucleotide sequence ID" value="NZ_KE150266.1"/>
</dbReference>
<dbReference type="NCBIfam" id="NF005883">
    <property type="entry name" value="PRK07845.1"/>
    <property type="match status" value="1"/>
</dbReference>
<keyword evidence="9" id="KW-1185">Reference proteome</keyword>
<evidence type="ECO:0000256" key="1">
    <source>
        <dbReference type="ARBA" id="ARBA00007532"/>
    </source>
</evidence>
<dbReference type="Gene3D" id="3.50.50.60">
    <property type="entry name" value="FAD/NAD(P)-binding domain"/>
    <property type="match status" value="2"/>
</dbReference>
<dbReference type="GO" id="GO:0050660">
    <property type="term" value="F:flavin adenine dinucleotide binding"/>
    <property type="evidence" value="ECO:0007669"/>
    <property type="project" value="TreeGrafter"/>
</dbReference>
<evidence type="ECO:0000259" key="6">
    <source>
        <dbReference type="Pfam" id="PF02852"/>
    </source>
</evidence>
<evidence type="ECO:0000256" key="5">
    <source>
        <dbReference type="SAM" id="MobiDB-lite"/>
    </source>
</evidence>
<reference evidence="8 9" key="1">
    <citation type="submission" date="2013-05" db="EMBL/GenBank/DDBJ databases">
        <title>The Genome Sequence of Actinomyces europaeus ACS-120-V-COL10B.</title>
        <authorList>
            <consortium name="The Broad Institute Genomics Platform"/>
            <person name="Earl A."/>
            <person name="Ward D."/>
            <person name="Feldgarden M."/>
            <person name="Gevers D."/>
            <person name="Saerens B."/>
            <person name="Vaneechoutte M."/>
            <person name="Walker B."/>
            <person name="Young S."/>
            <person name="Zeng Q."/>
            <person name="Gargeya S."/>
            <person name="Fitzgerald M."/>
            <person name="Haas B."/>
            <person name="Abouelleil A."/>
            <person name="Allen A.W."/>
            <person name="Alvarado L."/>
            <person name="Arachchi H.M."/>
            <person name="Berlin A.M."/>
            <person name="Chapman S.B."/>
            <person name="Gainer-Dewar J."/>
            <person name="Goldberg J."/>
            <person name="Griggs A."/>
            <person name="Gujja S."/>
            <person name="Hansen M."/>
            <person name="Howarth C."/>
            <person name="Imamovic A."/>
            <person name="Ireland A."/>
            <person name="Larimer J."/>
            <person name="McCowan C."/>
            <person name="Murphy C."/>
            <person name="Pearson M."/>
            <person name="Poon T.W."/>
            <person name="Priest M."/>
            <person name="Roberts A."/>
            <person name="Saif S."/>
            <person name="Shea T."/>
            <person name="Sisk P."/>
            <person name="Sykes S."/>
            <person name="Wortman J."/>
            <person name="Nusbaum C."/>
            <person name="Birren B."/>
        </authorList>
    </citation>
    <scope>NUCLEOTIDE SEQUENCE [LARGE SCALE GENOMIC DNA]</scope>
    <source>
        <strain evidence="8 9">ACS-120-V-Col10b</strain>
    </source>
</reference>
<keyword evidence="2" id="KW-0285">Flavoprotein</keyword>
<protein>
    <recommendedName>
        <fullName evidence="10">NAD(P)H-quinone dehydrogenase</fullName>
    </recommendedName>
</protein>
<proteinExistence type="inferred from homology"/>
<dbReference type="InterPro" id="IPR036188">
    <property type="entry name" value="FAD/NAD-bd_sf"/>
</dbReference>
<dbReference type="InterPro" id="IPR016156">
    <property type="entry name" value="FAD/NAD-linked_Rdtase_dimer_sf"/>
</dbReference>
<feature type="region of interest" description="Disordered" evidence="5">
    <location>
        <begin position="1"/>
        <end position="25"/>
    </location>
</feature>
<sequence>MTSVEQAADSGSHRPGAEPAASPVREGSKVVIIGGGPGGYEAATVAVRLGAKVTLVEAQGLGGAAVLTDVVPSKTLIATAQWLTQTEQADELGIGVGTDRPTADLMRINERVRALASAQSRDIRAGLETLGVSVVDGVGRIGASLLPDGTREVFVSQGWNEAAQDQINMVLRADVVLIATGARPRALPGSPFDGERILNWVQLYGMKEPPEHLIVIGSGVTGAELAGAYQVLGTKVTLVSSRDRVLPNADEDAARLIEDVFERRGMVIKSHARAKAARRTPAGVEVELESGEVLGGSHVLIAVGSVPSTKRIGLEEAGVRLTERGHVKVDRVSRTSASHVYAAGDCTGVFPLASVAAQMGRIAMWHALGDAVKPLDVSLVGSTIFTLPEVATVGMTEEQARSNHMNIKIAQLPIARNPRAKMQGVRDGFVKIFAETDTGVITGGVIVCERASEQIFPLTLAVTHRMTVDQLSSAYTVYPSISGTLSEVARMLH</sequence>
<dbReference type="InterPro" id="IPR001100">
    <property type="entry name" value="Pyr_nuc-diS_OxRdtase"/>
</dbReference>
<dbReference type="PANTHER" id="PTHR43014:SF1">
    <property type="entry name" value="NAD(P)H DEHYDROGENASE (QUINONE)"/>
    <property type="match status" value="1"/>
</dbReference>